<dbReference type="EMBL" id="CP053661">
    <property type="protein sequence ID" value="QKD84941.1"/>
    <property type="molecule type" value="Genomic_DNA"/>
</dbReference>
<keyword evidence="1" id="KW-0732">Signal</keyword>
<dbReference type="AlphaFoldDB" id="A0A6M8BMK0"/>
<proteinExistence type="predicted"/>
<accession>A0A6M8BMK0</accession>
<protein>
    <submittedName>
        <fullName evidence="2">Uncharacterized protein</fullName>
    </submittedName>
</protein>
<keyword evidence="3" id="KW-1185">Reference proteome</keyword>
<evidence type="ECO:0000256" key="1">
    <source>
        <dbReference type="SAM" id="SignalP"/>
    </source>
</evidence>
<dbReference type="KEGG" id="theu:HPC62_12995"/>
<feature type="signal peptide" evidence="1">
    <location>
        <begin position="1"/>
        <end position="16"/>
    </location>
</feature>
<name>A0A6M8BMK0_9CYAN</name>
<organism evidence="2 3">
    <name type="scientific">Thermoleptolyngbya sichuanensis A183</name>
    <dbReference type="NCBI Taxonomy" id="2737172"/>
    <lineage>
        <taxon>Bacteria</taxon>
        <taxon>Bacillati</taxon>
        <taxon>Cyanobacteriota</taxon>
        <taxon>Cyanophyceae</taxon>
        <taxon>Oculatellales</taxon>
        <taxon>Oculatellaceae</taxon>
        <taxon>Thermoleptolyngbya</taxon>
        <taxon>Thermoleptolyngbya sichuanensis</taxon>
    </lineage>
</organism>
<evidence type="ECO:0000313" key="2">
    <source>
        <dbReference type="EMBL" id="QKD84941.1"/>
    </source>
</evidence>
<dbReference type="Proteomes" id="UP000505210">
    <property type="component" value="Chromosome"/>
</dbReference>
<sequence length="173" mass="18587">MLVCCLVCVSVAPAQAQATLSVDSRVHLKGVGPVRVGMTVNEAKQAAGIPLVRAENAYSEGDACYFLNAQGISGLSFMVTDGQIARVDVGRNSPIKTLSGAGIGSTEAQIQQLYPGQIVSNPHEYFENGKYLTFVPKDEADKSFRVIFETNRGRVVEYRAGKLPEVQYIEGCA</sequence>
<feature type="chain" id="PRO_5026706530" evidence="1">
    <location>
        <begin position="17"/>
        <end position="173"/>
    </location>
</feature>
<evidence type="ECO:0000313" key="3">
    <source>
        <dbReference type="Proteomes" id="UP000505210"/>
    </source>
</evidence>
<gene>
    <name evidence="2" type="ORF">HPC62_12995</name>
</gene>
<reference evidence="2 3" key="1">
    <citation type="submission" date="2020-05" db="EMBL/GenBank/DDBJ databases">
        <title>Complete genome sequence of of a novel Thermoleptolyngbya strain isolated from hot springs of Ganzi, Sichuan China.</title>
        <authorList>
            <person name="Tang J."/>
            <person name="Daroch M."/>
            <person name="Li L."/>
            <person name="Waleron K."/>
            <person name="Waleron M."/>
            <person name="Waleron M."/>
        </authorList>
    </citation>
    <scope>NUCLEOTIDE SEQUENCE [LARGE SCALE GENOMIC DNA]</scope>
    <source>
        <strain evidence="2 3">PKUAC-SCTA183</strain>
    </source>
</reference>